<protein>
    <submittedName>
        <fullName evidence="3">Testis expressed 9</fullName>
    </submittedName>
</protein>
<sequence>MCSLVHNGSLTSSFSYQSQDYGKQREEQMCVFLRLVAQQRKTFGHDLLLCNRNATRQIQHIKMSERRMHETKRPMSSKAEKSQGGKSVRRPASVPSKKPSTIDLLAKEEEYKRINAELEAKTAELVRQAEQVMSDQNEVLSKPISFHLDVDIEEEDFKNVNMLESSVMKPTTKVMPKKRVTSKSNSQNRPHGNQRKAQTTKAAAVEDVAVLEDFVDFSLSKTIRNIEGKLDDGDTHDNLMEDIMPSVGHEMGSDAQIRFLKAKLCVMQEEFNRLSYECNKKDDANSSLSTNIKEVEEDRARLQKTTNIQQTQIEKHRALAEESNRKGDGLQQQVTALQKEIEGLKRAQKQAATNHSAIEVRLNRALEEVERSKTQLTKIKQMSKDTADQEHNKIETLKAENKKLEKQKAELIVGFKKQLKLIDILKRQKMHFEAAKMLSFTEEEFMKALDWGKS</sequence>
<reference evidence="3" key="2">
    <citation type="submission" date="2025-09" db="UniProtKB">
        <authorList>
            <consortium name="Ensembl"/>
        </authorList>
    </citation>
    <scope>IDENTIFICATION</scope>
</reference>
<accession>A0A8C7LE60</accession>
<gene>
    <name evidence="3" type="primary">TEX9</name>
    <name evidence="3" type="synonym">tex9</name>
</gene>
<feature type="coiled-coil region" evidence="1">
    <location>
        <begin position="285"/>
        <end position="414"/>
    </location>
</feature>
<dbReference type="Gene3D" id="1.10.287.1490">
    <property type="match status" value="1"/>
</dbReference>
<feature type="compositionally biased region" description="Basic and acidic residues" evidence="2">
    <location>
        <begin position="62"/>
        <end position="83"/>
    </location>
</feature>
<evidence type="ECO:0000313" key="4">
    <source>
        <dbReference type="Proteomes" id="UP000694557"/>
    </source>
</evidence>
<reference evidence="3" key="1">
    <citation type="submission" date="2025-08" db="UniProtKB">
        <authorList>
            <consortium name="Ensembl"/>
        </authorList>
    </citation>
    <scope>IDENTIFICATION</scope>
</reference>
<feature type="coiled-coil region" evidence="1">
    <location>
        <begin position="104"/>
        <end position="135"/>
    </location>
</feature>
<proteinExistence type="predicted"/>
<dbReference type="AlphaFoldDB" id="A0A8C7LE60"/>
<dbReference type="PANTHER" id="PTHR23313">
    <property type="entry name" value="TSEC1-RELATED"/>
    <property type="match status" value="1"/>
</dbReference>
<organism evidence="3 4">
    <name type="scientific">Oncorhynchus kisutch</name>
    <name type="common">Coho salmon</name>
    <name type="synonym">Salmo kisutch</name>
    <dbReference type="NCBI Taxonomy" id="8019"/>
    <lineage>
        <taxon>Eukaryota</taxon>
        <taxon>Metazoa</taxon>
        <taxon>Chordata</taxon>
        <taxon>Craniata</taxon>
        <taxon>Vertebrata</taxon>
        <taxon>Euteleostomi</taxon>
        <taxon>Actinopterygii</taxon>
        <taxon>Neopterygii</taxon>
        <taxon>Teleostei</taxon>
        <taxon>Protacanthopterygii</taxon>
        <taxon>Salmoniformes</taxon>
        <taxon>Salmonidae</taxon>
        <taxon>Salmoninae</taxon>
        <taxon>Oncorhynchus</taxon>
    </lineage>
</organism>
<keyword evidence="4" id="KW-1185">Reference proteome</keyword>
<feature type="compositionally biased region" description="Polar residues" evidence="2">
    <location>
        <begin position="182"/>
        <end position="201"/>
    </location>
</feature>
<evidence type="ECO:0000256" key="2">
    <source>
        <dbReference type="SAM" id="MobiDB-lite"/>
    </source>
</evidence>
<keyword evidence="1" id="KW-0175">Coiled coil</keyword>
<feature type="region of interest" description="Disordered" evidence="2">
    <location>
        <begin position="169"/>
        <end position="201"/>
    </location>
</feature>
<dbReference type="PANTHER" id="PTHR23313:SF0">
    <property type="entry name" value="TESTIS-EXPRESSED PROTEIN 9"/>
    <property type="match status" value="1"/>
</dbReference>
<dbReference type="Proteomes" id="UP000694557">
    <property type="component" value="Unassembled WGS sequence"/>
</dbReference>
<dbReference type="Ensembl" id="ENSOKIT00005124560.1">
    <property type="protein sequence ID" value="ENSOKIP00005116486.1"/>
    <property type="gene ID" value="ENSOKIG00005050435.1"/>
</dbReference>
<evidence type="ECO:0000256" key="1">
    <source>
        <dbReference type="SAM" id="Coils"/>
    </source>
</evidence>
<dbReference type="GeneTree" id="ENSGT00390000018333"/>
<evidence type="ECO:0000313" key="3">
    <source>
        <dbReference type="Ensembl" id="ENSOKIP00005116486.1"/>
    </source>
</evidence>
<feature type="region of interest" description="Disordered" evidence="2">
    <location>
        <begin position="61"/>
        <end position="101"/>
    </location>
</feature>
<name>A0A8C7LE60_ONCKI</name>